<dbReference type="InterPro" id="IPR017927">
    <property type="entry name" value="FAD-bd_FR_type"/>
</dbReference>
<proteinExistence type="predicted"/>
<comment type="caution">
    <text evidence="3">The sequence shown here is derived from an EMBL/GenBank/DDBJ whole genome shotgun (WGS) entry which is preliminary data.</text>
</comment>
<dbReference type="Gene3D" id="2.40.30.10">
    <property type="entry name" value="Translation factors"/>
    <property type="match status" value="1"/>
</dbReference>
<gene>
    <name evidence="3" type="ORF">HRR80_009042</name>
</gene>
<dbReference type="InterPro" id="IPR012349">
    <property type="entry name" value="Split_barrel_FMN-bd"/>
</dbReference>
<evidence type="ECO:0000259" key="2">
    <source>
        <dbReference type="PROSITE" id="PS51384"/>
    </source>
</evidence>
<sequence length="664" mass="73606">MAVFQSSPWHEGEKAIHRRTHVHYDEDNPTSPFLTPRAAYQIQRYQLMAIGALDDNDRPWCTVWGTGEPPLAQPIGKSIIGIRSKVDAIFDPVVKAIWSDNKDGEVLQYEADGGKMMAGLSIQLEERGRVKLAGKIVAGALTGTTTDEATDKRQTSPTDQSAANGRPGEVQMVVKIEQSLGNCPKYLNRKRISSATPKPQLLSSSPHLTQKAIDLIHQADLFFIASSHAHEDMDVNHRGGPQGFIRVQQPEDPSEGTTLVWPEYSGNNLYQTLGNLETTPRAGLVIPDFTTGNVLYVTGDTETLVGTDASNVLAKTKLAVRLKVTEARLVQTGLPFRGSLIEDTSQGRSPYNPRVRYLTTEKPDSWSQSSTSSTTAQLISKTKLTPTITRYRFALADPTIHGPWKPGQYVALDFSAELDMGYSHMRDDDPTSLNDDFIRSFTVSSPPNSLGVHGEEFEITVRNVGTVTRWLEWQRPGMCEVGVRGFAGEFAFDFGQNDDSDSNHNRHHNDEDHNQTTTMIGFIAAGIGITPLLGQLGDNNQNRLNLSRLKVWWSVGIRDIGLPLDVLTRYRELKTSMTIFLTGDETSLADKDKHKLQQLVDTGVKIERRRLQKSDLVAEGADADADAQAAAKITKWYLCTAPALRKVVQDWMPGKAIIYENFDY</sequence>
<dbReference type="GO" id="GO:0016491">
    <property type="term" value="F:oxidoreductase activity"/>
    <property type="evidence" value="ECO:0007669"/>
    <property type="project" value="InterPro"/>
</dbReference>
<dbReference type="PANTHER" id="PTHR42815:SF2">
    <property type="entry name" value="FAD-BINDING, PUTATIVE (AFU_ORTHOLOGUE AFUA_6G07600)-RELATED"/>
    <property type="match status" value="1"/>
</dbReference>
<dbReference type="PROSITE" id="PS51384">
    <property type="entry name" value="FAD_FR"/>
    <property type="match status" value="1"/>
</dbReference>
<dbReference type="Gene3D" id="3.40.50.80">
    <property type="entry name" value="Nucleotide-binding domain of ferredoxin-NADP reductase (FNR) module"/>
    <property type="match status" value="1"/>
</dbReference>
<organism evidence="3 4">
    <name type="scientific">Exophiala dermatitidis</name>
    <name type="common">Black yeast-like fungus</name>
    <name type="synonym">Wangiella dermatitidis</name>
    <dbReference type="NCBI Taxonomy" id="5970"/>
    <lineage>
        <taxon>Eukaryota</taxon>
        <taxon>Fungi</taxon>
        <taxon>Dikarya</taxon>
        <taxon>Ascomycota</taxon>
        <taxon>Pezizomycotina</taxon>
        <taxon>Eurotiomycetes</taxon>
        <taxon>Chaetothyriomycetidae</taxon>
        <taxon>Chaetothyriales</taxon>
        <taxon>Herpotrichiellaceae</taxon>
        <taxon>Exophiala</taxon>
    </lineage>
</organism>
<evidence type="ECO:0000313" key="4">
    <source>
        <dbReference type="Proteomes" id="UP001161757"/>
    </source>
</evidence>
<feature type="region of interest" description="Disordered" evidence="1">
    <location>
        <begin position="144"/>
        <end position="167"/>
    </location>
</feature>
<dbReference type="SUPFAM" id="SSF63380">
    <property type="entry name" value="Riboflavin synthase domain-like"/>
    <property type="match status" value="1"/>
</dbReference>
<accession>A0AAN6EKE8</accession>
<evidence type="ECO:0000313" key="3">
    <source>
        <dbReference type="EMBL" id="KAJ8986917.1"/>
    </source>
</evidence>
<protein>
    <recommendedName>
        <fullName evidence="2">FAD-binding FR-type domain-containing protein</fullName>
    </recommendedName>
</protein>
<dbReference type="Gene3D" id="2.30.110.10">
    <property type="entry name" value="Electron Transport, Fmn-binding Protein, Chain A"/>
    <property type="match status" value="1"/>
</dbReference>
<dbReference type="Proteomes" id="UP001161757">
    <property type="component" value="Unassembled WGS sequence"/>
</dbReference>
<dbReference type="InterPro" id="IPR017938">
    <property type="entry name" value="Riboflavin_synthase-like_b-brl"/>
</dbReference>
<evidence type="ECO:0000256" key="1">
    <source>
        <dbReference type="SAM" id="MobiDB-lite"/>
    </source>
</evidence>
<reference evidence="3" key="1">
    <citation type="submission" date="2023-01" db="EMBL/GenBank/DDBJ databases">
        <title>Exophiala dermititidis isolated from Cystic Fibrosis Patient.</title>
        <authorList>
            <person name="Kurbessoian T."/>
            <person name="Crocker A."/>
            <person name="Murante D."/>
            <person name="Hogan D.A."/>
            <person name="Stajich J.E."/>
        </authorList>
    </citation>
    <scope>NUCLEOTIDE SEQUENCE</scope>
    <source>
        <strain evidence="3">Ex8</strain>
    </source>
</reference>
<name>A0AAN6EKE8_EXODE</name>
<dbReference type="EMBL" id="JAJGCB010000030">
    <property type="protein sequence ID" value="KAJ8986917.1"/>
    <property type="molecule type" value="Genomic_DNA"/>
</dbReference>
<dbReference type="PANTHER" id="PTHR42815">
    <property type="entry name" value="FAD-BINDING, PUTATIVE (AFU_ORTHOLOGUE AFUA_6G07600)-RELATED"/>
    <property type="match status" value="1"/>
</dbReference>
<dbReference type="InterPro" id="IPR039261">
    <property type="entry name" value="FNR_nucleotide-bd"/>
</dbReference>
<feature type="domain" description="FAD-binding FR-type" evidence="2">
    <location>
        <begin position="371"/>
        <end position="493"/>
    </location>
</feature>
<dbReference type="AlphaFoldDB" id="A0AAN6EKE8"/>